<gene>
    <name evidence="2" type="ORF">EHE19_009340</name>
</gene>
<organism evidence="2 3">
    <name type="scientific">Ruminiclostridium herbifermentans</name>
    <dbReference type="NCBI Taxonomy" id="2488810"/>
    <lineage>
        <taxon>Bacteria</taxon>
        <taxon>Bacillati</taxon>
        <taxon>Bacillota</taxon>
        <taxon>Clostridia</taxon>
        <taxon>Eubacteriales</taxon>
        <taxon>Oscillospiraceae</taxon>
        <taxon>Ruminiclostridium</taxon>
    </lineage>
</organism>
<dbReference type="PROSITE" id="PS50801">
    <property type="entry name" value="STAS"/>
    <property type="match status" value="1"/>
</dbReference>
<proteinExistence type="predicted"/>
<evidence type="ECO:0000313" key="3">
    <source>
        <dbReference type="Proteomes" id="UP000306409"/>
    </source>
</evidence>
<dbReference type="KEGG" id="rher:EHE19_009340"/>
<reference evidence="2 3" key="1">
    <citation type="submission" date="2020-09" db="EMBL/GenBank/DDBJ databases">
        <title>Characterization and genome sequencing of Ruminiclostridium sp. nov. MA18.</title>
        <authorList>
            <person name="Rettenmaier R."/>
            <person name="Kowollik M.-L."/>
            <person name="Liebl W."/>
            <person name="Zverlov V."/>
        </authorList>
    </citation>
    <scope>NUCLEOTIDE SEQUENCE [LARGE SCALE GENOMIC DNA]</scope>
    <source>
        <strain evidence="2 3">MA18</strain>
    </source>
</reference>
<evidence type="ECO:0000259" key="1">
    <source>
        <dbReference type="PROSITE" id="PS50801"/>
    </source>
</evidence>
<accession>A0A7H1VT64</accession>
<dbReference type="EMBL" id="CP061336">
    <property type="protein sequence ID" value="QNU68576.1"/>
    <property type="molecule type" value="Genomic_DNA"/>
</dbReference>
<keyword evidence="3" id="KW-1185">Reference proteome</keyword>
<evidence type="ECO:0000313" key="2">
    <source>
        <dbReference type="EMBL" id="QNU68576.1"/>
    </source>
</evidence>
<dbReference type="AlphaFoldDB" id="A0A7H1VT64"/>
<dbReference type="InterPro" id="IPR002645">
    <property type="entry name" value="STAS_dom"/>
</dbReference>
<dbReference type="Proteomes" id="UP000306409">
    <property type="component" value="Chromosome"/>
</dbReference>
<protein>
    <recommendedName>
        <fullName evidence="1">STAS domain-containing protein</fullName>
    </recommendedName>
</protein>
<sequence>MFKIVEIYILRKGLINMYSFDLKGNVLIINNSGLFSENEATSFMAEYSQIVKTIDTKKTTLILNATELKVLPQKMIPLLEKCTELYMKDDFKNIFLIEFSSLITNSQINRVAKTLGFDQRYKMFKTVEEALKAAK</sequence>
<feature type="domain" description="STAS" evidence="1">
    <location>
        <begin position="16"/>
        <end position="134"/>
    </location>
</feature>
<name>A0A7H1VT64_9FIRM</name>
<dbReference type="InterPro" id="IPR036513">
    <property type="entry name" value="STAS_dom_sf"/>
</dbReference>
<dbReference type="Gene3D" id="3.30.750.24">
    <property type="entry name" value="STAS domain"/>
    <property type="match status" value="1"/>
</dbReference>